<dbReference type="EMBL" id="BLLK01000023">
    <property type="protein sequence ID" value="GFH47800.1"/>
    <property type="molecule type" value="Genomic_DNA"/>
</dbReference>
<gene>
    <name evidence="1" type="ORF">CTEN210_04276</name>
</gene>
<dbReference type="Proteomes" id="UP001054902">
    <property type="component" value="Unassembled WGS sequence"/>
</dbReference>
<proteinExistence type="predicted"/>
<evidence type="ECO:0000313" key="1">
    <source>
        <dbReference type="EMBL" id="GFH47800.1"/>
    </source>
</evidence>
<keyword evidence="2" id="KW-1185">Reference proteome</keyword>
<accession>A0AAD3CMI8</accession>
<comment type="caution">
    <text evidence="1">The sequence shown here is derived from an EMBL/GenBank/DDBJ whole genome shotgun (WGS) entry which is preliminary data.</text>
</comment>
<name>A0AAD3CMI8_9STRA</name>
<protein>
    <submittedName>
        <fullName evidence="1">Uncharacterized protein</fullName>
    </submittedName>
</protein>
<evidence type="ECO:0000313" key="2">
    <source>
        <dbReference type="Proteomes" id="UP001054902"/>
    </source>
</evidence>
<sequence length="370" mass="42457">MNDFNMQSTKRRASLVLERRTSLSFISENAYDEPTVAVMQEDEIACFAPTSSLVDMNNMKEYSNDLPPLPQASRRMSLGISMEDIYDLTGESFDIMAENYTSQELNPSYSHGQQQHLGLEDPMNDCLPKQSVVYRRTSLSFMPINSSDPFNFNFDMEGEDLNLLDASDLQGIWESEDMLASASSQIDPYNPFQDPEFAQRYESQLEGLIKCMKKSSSTRSKVALIKKDLKSKFSYYATKNQQRKIAAMGLSKSQDTRKRLLEMGKTSNPLRKVSYCDIKSNRRRRHSPSASPVPNRAFSHIFDPTEFEKQNIRSVSMDVSWSGGYRQYNTTNNGGFVVGPEKFMMNRNKFARRRSSLTLQTFQMQFFPDF</sequence>
<dbReference type="AlphaFoldDB" id="A0AAD3CMI8"/>
<organism evidence="1 2">
    <name type="scientific">Chaetoceros tenuissimus</name>
    <dbReference type="NCBI Taxonomy" id="426638"/>
    <lineage>
        <taxon>Eukaryota</taxon>
        <taxon>Sar</taxon>
        <taxon>Stramenopiles</taxon>
        <taxon>Ochrophyta</taxon>
        <taxon>Bacillariophyta</taxon>
        <taxon>Coscinodiscophyceae</taxon>
        <taxon>Chaetocerotophycidae</taxon>
        <taxon>Chaetocerotales</taxon>
        <taxon>Chaetocerotaceae</taxon>
        <taxon>Chaetoceros</taxon>
    </lineage>
</organism>
<reference evidence="1 2" key="1">
    <citation type="journal article" date="2021" name="Sci. Rep.">
        <title>The genome of the diatom Chaetoceros tenuissimus carries an ancient integrated fragment of an extant virus.</title>
        <authorList>
            <person name="Hongo Y."/>
            <person name="Kimura K."/>
            <person name="Takaki Y."/>
            <person name="Yoshida Y."/>
            <person name="Baba S."/>
            <person name="Kobayashi G."/>
            <person name="Nagasaki K."/>
            <person name="Hano T."/>
            <person name="Tomaru Y."/>
        </authorList>
    </citation>
    <scope>NUCLEOTIDE SEQUENCE [LARGE SCALE GENOMIC DNA]</scope>
    <source>
        <strain evidence="1 2">NIES-3715</strain>
    </source>
</reference>